<proteinExistence type="predicted"/>
<feature type="chain" id="PRO_5026281216" evidence="1">
    <location>
        <begin position="21"/>
        <end position="117"/>
    </location>
</feature>
<dbReference type="AlphaFoldDB" id="A0A6G5A020"/>
<accession>A0A6G5A020</accession>
<sequence length="117" mass="12758">MKAAVLVSLLTLVVAAPCIAYTVHEQKEKNAPNNSLKETASYLRMVGHVLQEKNVTITFNALLADLAAELETFRDADTPLDENTSEYFLKKLRRVVENVAKAVVVNQAVGAVAGWMG</sequence>
<reference evidence="2" key="1">
    <citation type="submission" date="2020-03" db="EMBL/GenBank/DDBJ databases">
        <title>A transcriptome and proteome of the tick Rhipicephalus microplus shaped by the genetic composition of its hosts and developmental stage.</title>
        <authorList>
            <person name="Garcia G.R."/>
            <person name="Ribeiro J.M.C."/>
            <person name="Maruyama S.R."/>
            <person name="Gardinasse L.G."/>
            <person name="Nelson K."/>
            <person name="Ferreira B.R."/>
            <person name="Andrade T.G."/>
            <person name="Santos I.K.F.M."/>
        </authorList>
    </citation>
    <scope>NUCLEOTIDE SEQUENCE</scope>
    <source>
        <strain evidence="2">NSGR</strain>
        <tissue evidence="2">Salivary glands</tissue>
    </source>
</reference>
<keyword evidence="1" id="KW-0732">Signal</keyword>
<evidence type="ECO:0000313" key="2">
    <source>
        <dbReference type="EMBL" id="NIE44351.1"/>
    </source>
</evidence>
<dbReference type="EMBL" id="GIKN01002078">
    <property type="protein sequence ID" value="NIE44351.1"/>
    <property type="molecule type" value="Transcribed_RNA"/>
</dbReference>
<name>A0A6G5A020_RHIMP</name>
<evidence type="ECO:0000256" key="1">
    <source>
        <dbReference type="SAM" id="SignalP"/>
    </source>
</evidence>
<feature type="signal peptide" evidence="1">
    <location>
        <begin position="1"/>
        <end position="20"/>
    </location>
</feature>
<protein>
    <submittedName>
        <fullName evidence="2">Putative conserved secreted protein</fullName>
    </submittedName>
</protein>
<organism evidence="2">
    <name type="scientific">Rhipicephalus microplus</name>
    <name type="common">Cattle tick</name>
    <name type="synonym">Boophilus microplus</name>
    <dbReference type="NCBI Taxonomy" id="6941"/>
    <lineage>
        <taxon>Eukaryota</taxon>
        <taxon>Metazoa</taxon>
        <taxon>Ecdysozoa</taxon>
        <taxon>Arthropoda</taxon>
        <taxon>Chelicerata</taxon>
        <taxon>Arachnida</taxon>
        <taxon>Acari</taxon>
        <taxon>Parasitiformes</taxon>
        <taxon>Ixodida</taxon>
        <taxon>Ixodoidea</taxon>
        <taxon>Ixodidae</taxon>
        <taxon>Rhipicephalinae</taxon>
        <taxon>Rhipicephalus</taxon>
        <taxon>Boophilus</taxon>
    </lineage>
</organism>
<dbReference type="VEuPathDB" id="VectorBase:LOC119178354"/>